<protein>
    <submittedName>
        <fullName evidence="2">Uncharacterized protein</fullName>
    </submittedName>
</protein>
<dbReference type="OrthoDB" id="4774205at2"/>
<dbReference type="RefSeq" id="WP_124237258.1">
    <property type="nucleotide sequence ID" value="NZ_JBHUFI010000013.1"/>
</dbReference>
<evidence type="ECO:0000313" key="2">
    <source>
        <dbReference type="EMBL" id="RQN02995.1"/>
    </source>
</evidence>
<sequence length="136" mass="14591">MTTPAEHPSAVPPPPGTIDLTLQGSMLTSNAITPNVRINGYPVRAQYGLNRIPMPPGRARVDISCQWLLEYGRASLEFDVRPGEAVPVFYMAPMHQFSDGSIGHEPQKRKGVAATVVVGLGFVVVVALMVVLLATL</sequence>
<evidence type="ECO:0000313" key="3">
    <source>
        <dbReference type="Proteomes" id="UP000275225"/>
    </source>
</evidence>
<feature type="transmembrane region" description="Helical" evidence="1">
    <location>
        <begin position="112"/>
        <end position="134"/>
    </location>
</feature>
<keyword evidence="1" id="KW-1133">Transmembrane helix</keyword>
<organism evidence="2 3">
    <name type="scientific">Aeromicrobium camelliae</name>
    <dbReference type="NCBI Taxonomy" id="1538144"/>
    <lineage>
        <taxon>Bacteria</taxon>
        <taxon>Bacillati</taxon>
        <taxon>Actinomycetota</taxon>
        <taxon>Actinomycetes</taxon>
        <taxon>Propionibacteriales</taxon>
        <taxon>Nocardioidaceae</taxon>
        <taxon>Aeromicrobium</taxon>
    </lineage>
</organism>
<keyword evidence="1" id="KW-0812">Transmembrane</keyword>
<gene>
    <name evidence="2" type="ORF">EHW97_11205</name>
</gene>
<comment type="caution">
    <text evidence="2">The sequence shown here is derived from an EMBL/GenBank/DDBJ whole genome shotgun (WGS) entry which is preliminary data.</text>
</comment>
<dbReference type="AlphaFoldDB" id="A0A3N6WMI1"/>
<reference evidence="2 3" key="1">
    <citation type="submission" date="2018-11" db="EMBL/GenBank/DDBJ databases">
        <authorList>
            <person name="Li F."/>
        </authorList>
    </citation>
    <scope>NUCLEOTIDE SEQUENCE [LARGE SCALE GENOMIC DNA]</scope>
    <source>
        <strain evidence="2 3">YS17T</strain>
    </source>
</reference>
<dbReference type="Proteomes" id="UP000275225">
    <property type="component" value="Unassembled WGS sequence"/>
</dbReference>
<proteinExistence type="predicted"/>
<evidence type="ECO:0000256" key="1">
    <source>
        <dbReference type="SAM" id="Phobius"/>
    </source>
</evidence>
<accession>A0A3N6WMI1</accession>
<name>A0A3N6WMI1_9ACTN</name>
<keyword evidence="3" id="KW-1185">Reference proteome</keyword>
<dbReference type="EMBL" id="RQJX01000015">
    <property type="protein sequence ID" value="RQN02995.1"/>
    <property type="molecule type" value="Genomic_DNA"/>
</dbReference>
<keyword evidence="1" id="KW-0472">Membrane</keyword>